<evidence type="ECO:0000313" key="8">
    <source>
        <dbReference type="Proteomes" id="UP000235145"/>
    </source>
</evidence>
<dbReference type="InterPro" id="IPR032675">
    <property type="entry name" value="LRR_dom_sf"/>
</dbReference>
<dbReference type="AlphaFoldDB" id="A0A9R1W1R4"/>
<sequence>MKLSPIPNFAFASLEEANALHKWKATLQIPNNSLVSSWIPLPLNSNLSVPCTSWFGIVCNADGSIKNLNLSLSGLKGTLLQFPFSLLHNLSHFDLSVNNFFGPIPPEIRLLSRLVYLDFSENNFSGVIPPEIGTMLSNLEIFYLNGNNLSGSILLTKIYTSCIFPILYLLCN</sequence>
<comment type="caution">
    <text evidence="7">The sequence shown here is derived from an EMBL/GenBank/DDBJ whole genome shotgun (WGS) entry which is preliminary data.</text>
</comment>
<gene>
    <name evidence="7" type="ORF">LSAT_V11C300125140</name>
</gene>
<evidence type="ECO:0000256" key="5">
    <source>
        <dbReference type="ARBA" id="ARBA00023136"/>
    </source>
</evidence>
<dbReference type="EMBL" id="NBSK02000003">
    <property type="protein sequence ID" value="KAJ0215448.1"/>
    <property type="molecule type" value="Genomic_DNA"/>
</dbReference>
<dbReference type="Proteomes" id="UP000235145">
    <property type="component" value="Unassembled WGS sequence"/>
</dbReference>
<evidence type="ECO:0000313" key="7">
    <source>
        <dbReference type="EMBL" id="KAJ0215448.1"/>
    </source>
</evidence>
<accession>A0A9R1W1R4</accession>
<dbReference type="InterPro" id="IPR013210">
    <property type="entry name" value="LRR_N_plant-typ"/>
</dbReference>
<comment type="subcellular location">
    <subcellularLocation>
        <location evidence="1">Membrane</location>
    </subcellularLocation>
</comment>
<keyword evidence="5" id="KW-0472">Membrane</keyword>
<protein>
    <recommendedName>
        <fullName evidence="6">Leucine-rich repeat-containing N-terminal plant-type domain-containing protein</fullName>
    </recommendedName>
</protein>
<dbReference type="GO" id="GO:0007165">
    <property type="term" value="P:signal transduction"/>
    <property type="evidence" value="ECO:0000318"/>
    <property type="project" value="GO_Central"/>
</dbReference>
<dbReference type="FunFam" id="3.80.10.10:FF:000400">
    <property type="entry name" value="Nuclear pore complex protein NUP107"/>
    <property type="match status" value="1"/>
</dbReference>
<keyword evidence="2" id="KW-0433">Leucine-rich repeat</keyword>
<organism evidence="7 8">
    <name type="scientific">Lactuca sativa</name>
    <name type="common">Garden lettuce</name>
    <dbReference type="NCBI Taxonomy" id="4236"/>
    <lineage>
        <taxon>Eukaryota</taxon>
        <taxon>Viridiplantae</taxon>
        <taxon>Streptophyta</taxon>
        <taxon>Embryophyta</taxon>
        <taxon>Tracheophyta</taxon>
        <taxon>Spermatophyta</taxon>
        <taxon>Magnoliopsida</taxon>
        <taxon>eudicotyledons</taxon>
        <taxon>Gunneridae</taxon>
        <taxon>Pentapetalae</taxon>
        <taxon>asterids</taxon>
        <taxon>campanulids</taxon>
        <taxon>Asterales</taxon>
        <taxon>Asteraceae</taxon>
        <taxon>Cichorioideae</taxon>
        <taxon>Cichorieae</taxon>
        <taxon>Lactucinae</taxon>
        <taxon>Lactuca</taxon>
    </lineage>
</organism>
<dbReference type="Gene3D" id="3.80.10.10">
    <property type="entry name" value="Ribonuclease Inhibitor"/>
    <property type="match status" value="1"/>
</dbReference>
<keyword evidence="8" id="KW-1185">Reference proteome</keyword>
<dbReference type="GO" id="GO:0004675">
    <property type="term" value="F:transmembrane receptor protein serine/threonine kinase activity"/>
    <property type="evidence" value="ECO:0000318"/>
    <property type="project" value="GO_Central"/>
</dbReference>
<dbReference type="PANTHER" id="PTHR48060">
    <property type="entry name" value="DNA DAMAGE-REPAIR/TOLERATION PROTEIN DRT100"/>
    <property type="match status" value="1"/>
</dbReference>
<dbReference type="SUPFAM" id="SSF52058">
    <property type="entry name" value="L domain-like"/>
    <property type="match status" value="1"/>
</dbReference>
<name>A0A9R1W1R4_LACSA</name>
<evidence type="ECO:0000256" key="1">
    <source>
        <dbReference type="ARBA" id="ARBA00004370"/>
    </source>
</evidence>
<dbReference type="GO" id="GO:0005886">
    <property type="term" value="C:plasma membrane"/>
    <property type="evidence" value="ECO:0000318"/>
    <property type="project" value="GO_Central"/>
</dbReference>
<keyword evidence="3" id="KW-0732">Signal</keyword>
<evidence type="ECO:0000256" key="2">
    <source>
        <dbReference type="ARBA" id="ARBA00022614"/>
    </source>
</evidence>
<dbReference type="PANTHER" id="PTHR48060:SF24">
    <property type="entry name" value="NON-SPECIFIC SERINE_THREONINE PROTEIN KINASE"/>
    <property type="match status" value="1"/>
</dbReference>
<evidence type="ECO:0000256" key="3">
    <source>
        <dbReference type="ARBA" id="ARBA00022729"/>
    </source>
</evidence>
<keyword evidence="4" id="KW-0677">Repeat</keyword>
<reference evidence="7 8" key="1">
    <citation type="journal article" date="2017" name="Nat. Commun.">
        <title>Genome assembly with in vitro proximity ligation data and whole-genome triplication in lettuce.</title>
        <authorList>
            <person name="Reyes-Chin-Wo S."/>
            <person name="Wang Z."/>
            <person name="Yang X."/>
            <person name="Kozik A."/>
            <person name="Arikit S."/>
            <person name="Song C."/>
            <person name="Xia L."/>
            <person name="Froenicke L."/>
            <person name="Lavelle D.O."/>
            <person name="Truco M.J."/>
            <person name="Xia R."/>
            <person name="Zhu S."/>
            <person name="Xu C."/>
            <person name="Xu H."/>
            <person name="Xu X."/>
            <person name="Cox K."/>
            <person name="Korf I."/>
            <person name="Meyers B.C."/>
            <person name="Michelmore R.W."/>
        </authorList>
    </citation>
    <scope>NUCLEOTIDE SEQUENCE [LARGE SCALE GENOMIC DNA]</scope>
    <source>
        <strain evidence="8">cv. Salinas</strain>
        <tissue evidence="7">Seedlings</tissue>
    </source>
</reference>
<dbReference type="Pfam" id="PF08263">
    <property type="entry name" value="LRRNT_2"/>
    <property type="match status" value="1"/>
</dbReference>
<proteinExistence type="predicted"/>
<dbReference type="InterPro" id="IPR001611">
    <property type="entry name" value="Leu-rich_rpt"/>
</dbReference>
<feature type="domain" description="Leucine-rich repeat-containing N-terminal plant-type" evidence="6">
    <location>
        <begin position="15"/>
        <end position="60"/>
    </location>
</feature>
<evidence type="ECO:0000259" key="6">
    <source>
        <dbReference type="Pfam" id="PF08263"/>
    </source>
</evidence>
<dbReference type="InterPro" id="IPR053211">
    <property type="entry name" value="DNA_repair-toleration"/>
</dbReference>
<dbReference type="Pfam" id="PF00560">
    <property type="entry name" value="LRR_1"/>
    <property type="match status" value="2"/>
</dbReference>
<evidence type="ECO:0000256" key="4">
    <source>
        <dbReference type="ARBA" id="ARBA00022737"/>
    </source>
</evidence>